<feature type="domain" description="Transcription factor spt8 beta-propeller" evidence="5">
    <location>
        <begin position="319"/>
        <end position="496"/>
    </location>
</feature>
<reference evidence="6 7" key="2">
    <citation type="journal article" date="2017" name="Sci. Rep.">
        <title>A mobile pathogenicity chromosome in Fusarium oxysporum for infection of multiple cucurbit species.</title>
        <authorList>
            <person name="van Dam P."/>
            <person name="Fokkens L."/>
            <person name="Ayukawa Y."/>
            <person name="van der Gragt M."/>
            <person name="Ter Horst A."/>
            <person name="Brankovics B."/>
            <person name="Houterman P.M."/>
            <person name="Arie T."/>
            <person name="Rep M."/>
        </authorList>
    </citation>
    <scope>NUCLEOTIDE SEQUENCE [LARGE SCALE GENOMIC DNA]</scope>
    <source>
        <strain evidence="6 7">Forc016</strain>
    </source>
</reference>
<feature type="compositionally biased region" description="Polar residues" evidence="4">
    <location>
        <begin position="320"/>
        <end position="329"/>
    </location>
</feature>
<feature type="compositionally biased region" description="Low complexity" evidence="4">
    <location>
        <begin position="301"/>
        <end position="318"/>
    </location>
</feature>
<dbReference type="InterPro" id="IPR036322">
    <property type="entry name" value="WD40_repeat_dom_sf"/>
</dbReference>
<feature type="compositionally biased region" description="Low complexity" evidence="4">
    <location>
        <begin position="198"/>
        <end position="209"/>
    </location>
</feature>
<evidence type="ECO:0000256" key="4">
    <source>
        <dbReference type="SAM" id="MobiDB-lite"/>
    </source>
</evidence>
<dbReference type="SMART" id="SM00320">
    <property type="entry name" value="WD40"/>
    <property type="match status" value="6"/>
</dbReference>
<dbReference type="STRING" id="327505.A0A2H3GU04"/>
<evidence type="ECO:0000259" key="5">
    <source>
        <dbReference type="Pfam" id="PF23798"/>
    </source>
</evidence>
<dbReference type="PROSITE" id="PS50294">
    <property type="entry name" value="WD_REPEATS_REGION"/>
    <property type="match status" value="1"/>
</dbReference>
<evidence type="ECO:0000256" key="1">
    <source>
        <dbReference type="ARBA" id="ARBA00022574"/>
    </source>
</evidence>
<name>A0A2H3GU04_FUSOX</name>
<feature type="region of interest" description="Disordered" evidence="4">
    <location>
        <begin position="181"/>
        <end position="274"/>
    </location>
</feature>
<dbReference type="InterPro" id="IPR001680">
    <property type="entry name" value="WD40_rpt"/>
</dbReference>
<dbReference type="Pfam" id="PF23798">
    <property type="entry name" value="Beta-prop_SPT8"/>
    <property type="match status" value="2"/>
</dbReference>
<keyword evidence="1 3" id="KW-0853">WD repeat</keyword>
<feature type="domain" description="Transcription factor spt8 beta-propeller" evidence="5">
    <location>
        <begin position="2"/>
        <end position="181"/>
    </location>
</feature>
<gene>
    <name evidence="6" type="ORF">AU210_009769</name>
</gene>
<reference evidence="6 7" key="1">
    <citation type="journal article" date="2016" name="Environ. Microbiol.">
        <title>Effector profiles distinguish formae speciales of Fusarium oxysporum.</title>
        <authorList>
            <person name="van Dam P."/>
            <person name="Fokkens L."/>
            <person name="Schmidt S.M."/>
            <person name="Linmans J.H."/>
            <person name="Kistler H.C."/>
            <person name="Ma L.J."/>
            <person name="Rep M."/>
        </authorList>
    </citation>
    <scope>NUCLEOTIDE SEQUENCE [LARGE SCALE GENOMIC DNA]</scope>
    <source>
        <strain evidence="6 7">Forc016</strain>
    </source>
</reference>
<feature type="repeat" description="WD" evidence="3">
    <location>
        <begin position="124"/>
        <end position="165"/>
    </location>
</feature>
<sequence>MAAPQSTSVNAMAITPDLRYWITGGSDGYIRKYDGPNTINGKLALTVAQRHPFVDSVTKAGILMSYWENEEPPPPGRGDQEHILSPVYSLAVQSQALWLLSGLESGGINLQSVRHDEGKRIHCLQQHTNAVSVLTMAQDEKSVLSGGWDKNIFDWDLNTGQTIRSFDGNAGQISALELRPASGAPIPEDDDEPPPPTTMTTNNAAPIANGNFTDALTNDGVDDMTAEFNANPSNGDGDGAASPAHDSLFGGSDAGSLFGETKEDQPFGNDDDEFAADASDAMDVDLVPAPTQATEPSQDALPKSEPTSPSLLLTSHTSTNHDPTQTSNTTFLSAAMDGTLRIWDRRQPDPVARIGTRNGVPPWCMGACWSPSGNNIYAGRRNGTVEEYNIHKAKRNWEPHRTLKFPGGSGAVSAVRPMINGRHLVCASHDIMRLYDLRESPLKHSSVPFLIIPGPPRAGVISSLYIDPTSRYMLSAAGTRGWEGTSTEVLIGYEINATNG</sequence>
<organism evidence="6 7">
    <name type="scientific">Fusarium oxysporum f. sp. radicis-cucumerinum</name>
    <dbReference type="NCBI Taxonomy" id="327505"/>
    <lineage>
        <taxon>Eukaryota</taxon>
        <taxon>Fungi</taxon>
        <taxon>Dikarya</taxon>
        <taxon>Ascomycota</taxon>
        <taxon>Pezizomycotina</taxon>
        <taxon>Sordariomycetes</taxon>
        <taxon>Hypocreomycetidae</taxon>
        <taxon>Hypocreales</taxon>
        <taxon>Nectriaceae</taxon>
        <taxon>Fusarium</taxon>
        <taxon>Fusarium oxysporum species complex</taxon>
    </lineage>
</organism>
<dbReference type="InterPro" id="IPR057544">
    <property type="entry name" value="Beta-prop_SPT8"/>
</dbReference>
<keyword evidence="2" id="KW-0677">Repeat</keyword>
<dbReference type="EMBL" id="MABQ02000006">
    <property type="protein sequence ID" value="PCD33546.1"/>
    <property type="molecule type" value="Genomic_DNA"/>
</dbReference>
<evidence type="ECO:0000313" key="6">
    <source>
        <dbReference type="EMBL" id="PCD33546.1"/>
    </source>
</evidence>
<dbReference type="AlphaFoldDB" id="A0A2H3GU04"/>
<feature type="region of interest" description="Disordered" evidence="4">
    <location>
        <begin position="291"/>
        <end position="329"/>
    </location>
</feature>
<proteinExistence type="predicted"/>
<dbReference type="Proteomes" id="UP000219602">
    <property type="component" value="Chromosome 8"/>
</dbReference>
<dbReference type="PANTHER" id="PTHR19848:SF8">
    <property type="entry name" value="F-BOX AND WD REPEAT DOMAIN CONTAINING 7"/>
    <property type="match status" value="1"/>
</dbReference>
<dbReference type="PANTHER" id="PTHR19848">
    <property type="entry name" value="WD40 REPEAT PROTEIN"/>
    <property type="match status" value="1"/>
</dbReference>
<feature type="repeat" description="WD" evidence="3">
    <location>
        <begin position="331"/>
        <end position="353"/>
    </location>
</feature>
<dbReference type="PROSITE" id="PS50082">
    <property type="entry name" value="WD_REPEATS_2"/>
    <property type="match status" value="2"/>
</dbReference>
<dbReference type="SUPFAM" id="SSF50978">
    <property type="entry name" value="WD40 repeat-like"/>
    <property type="match status" value="1"/>
</dbReference>
<dbReference type="Gene3D" id="2.130.10.10">
    <property type="entry name" value="YVTN repeat-like/Quinoprotein amine dehydrogenase"/>
    <property type="match status" value="2"/>
</dbReference>
<accession>A0A2H3GU04</accession>
<dbReference type="InterPro" id="IPR015943">
    <property type="entry name" value="WD40/YVTN_repeat-like_dom_sf"/>
</dbReference>
<evidence type="ECO:0000256" key="3">
    <source>
        <dbReference type="PROSITE-ProRule" id="PRU00221"/>
    </source>
</evidence>
<comment type="caution">
    <text evidence="6">The sequence shown here is derived from an EMBL/GenBank/DDBJ whole genome shotgun (WGS) entry which is preliminary data.</text>
</comment>
<evidence type="ECO:0000256" key="2">
    <source>
        <dbReference type="ARBA" id="ARBA00022737"/>
    </source>
</evidence>
<evidence type="ECO:0000313" key="7">
    <source>
        <dbReference type="Proteomes" id="UP000219602"/>
    </source>
</evidence>
<protein>
    <recommendedName>
        <fullName evidence="5">Transcription factor spt8 beta-propeller domain-containing protein</fullName>
    </recommendedName>
</protein>